<dbReference type="EC" id="6.3.2.17" evidence="8"/>
<dbReference type="FunFam" id="3.40.1190.10:FF:000004">
    <property type="entry name" value="Dihydrofolate synthase/folylpolyglutamate synthase"/>
    <property type="match status" value="1"/>
</dbReference>
<dbReference type="InterPro" id="IPR001645">
    <property type="entry name" value="Folylpolyglutamate_synth"/>
</dbReference>
<dbReference type="GO" id="GO:0005524">
    <property type="term" value="F:ATP binding"/>
    <property type="evidence" value="ECO:0007669"/>
    <property type="project" value="UniProtKB-KW"/>
</dbReference>
<dbReference type="EMBL" id="CP017415">
    <property type="protein sequence ID" value="AOU97491.1"/>
    <property type="molecule type" value="Genomic_DNA"/>
</dbReference>
<evidence type="ECO:0000256" key="18">
    <source>
        <dbReference type="ARBA" id="ARBA00032510"/>
    </source>
</evidence>
<dbReference type="RefSeq" id="WP_070077876.1">
    <property type="nucleotide sequence ID" value="NZ_CP017415.1"/>
</dbReference>
<feature type="domain" description="Mur ligase central" evidence="25">
    <location>
        <begin position="47"/>
        <end position="186"/>
    </location>
</feature>
<evidence type="ECO:0000256" key="15">
    <source>
        <dbReference type="ARBA" id="ARBA00022909"/>
    </source>
</evidence>
<feature type="domain" description="Mur ligase C-terminal" evidence="24">
    <location>
        <begin position="287"/>
        <end position="407"/>
    </location>
</feature>
<comment type="pathway">
    <text evidence="3">Cofactor biosynthesis; tetrahydrofolate biosynthesis; 7,8-dihydrofolate from 2-amino-4-hydroxy-6-hydroxymethyl-7,8-dihydropteridine diphosphate and 4-aminobenzoate: step 2/2.</text>
</comment>
<comment type="pathway">
    <text evidence="4">Cofactor biosynthesis; tetrahydrofolylpolyglutamate biosynthesis.</text>
</comment>
<dbReference type="AlphaFoldDB" id="A0A1D8IM15"/>
<comment type="catalytic activity">
    <reaction evidence="20">
        <text>10-formyltetrahydrofolyl-(gamma-L-Glu)(n) + L-glutamate + ATP = 10-formyltetrahydrofolyl-(gamma-L-Glu)(n+1) + ADP + phosphate + H(+)</text>
        <dbReference type="Rhea" id="RHEA:51904"/>
        <dbReference type="Rhea" id="RHEA-COMP:13088"/>
        <dbReference type="Rhea" id="RHEA-COMP:14300"/>
        <dbReference type="ChEBI" id="CHEBI:15378"/>
        <dbReference type="ChEBI" id="CHEBI:29985"/>
        <dbReference type="ChEBI" id="CHEBI:30616"/>
        <dbReference type="ChEBI" id="CHEBI:43474"/>
        <dbReference type="ChEBI" id="CHEBI:134413"/>
        <dbReference type="ChEBI" id="CHEBI:456216"/>
        <dbReference type="EC" id="6.3.2.17"/>
    </reaction>
</comment>
<evidence type="ECO:0000259" key="25">
    <source>
        <dbReference type="Pfam" id="PF08245"/>
    </source>
</evidence>
<evidence type="ECO:0000256" key="16">
    <source>
        <dbReference type="ARBA" id="ARBA00030048"/>
    </source>
</evidence>
<dbReference type="Gene3D" id="3.40.1190.10">
    <property type="entry name" value="Mur-like, catalytic domain"/>
    <property type="match status" value="1"/>
</dbReference>
<evidence type="ECO:0000256" key="10">
    <source>
        <dbReference type="ARBA" id="ARBA00022598"/>
    </source>
</evidence>
<evidence type="ECO:0000259" key="24">
    <source>
        <dbReference type="Pfam" id="PF02875"/>
    </source>
</evidence>
<evidence type="ECO:0000256" key="21">
    <source>
        <dbReference type="ARBA" id="ARBA00049035"/>
    </source>
</evidence>
<comment type="subunit">
    <text evidence="6">Monomer.</text>
</comment>
<evidence type="ECO:0000256" key="3">
    <source>
        <dbReference type="ARBA" id="ARBA00004799"/>
    </source>
</evidence>
<dbReference type="GO" id="GO:0046654">
    <property type="term" value="P:tetrahydrofolate biosynthetic process"/>
    <property type="evidence" value="ECO:0007669"/>
    <property type="project" value="UniProtKB-UniPathway"/>
</dbReference>
<evidence type="ECO:0000256" key="8">
    <source>
        <dbReference type="ARBA" id="ARBA00013025"/>
    </source>
</evidence>
<dbReference type="NCBIfam" id="NF008101">
    <property type="entry name" value="PRK10846.1"/>
    <property type="match status" value="1"/>
</dbReference>
<dbReference type="GO" id="GO:0008841">
    <property type="term" value="F:dihydrofolate synthase activity"/>
    <property type="evidence" value="ECO:0007669"/>
    <property type="project" value="UniProtKB-EC"/>
</dbReference>
<protein>
    <recommendedName>
        <fullName evidence="9">Dihydrofolate synthase/folylpolyglutamate synthase</fullName>
        <ecNumber evidence="7">6.3.2.12</ecNumber>
        <ecNumber evidence="8">6.3.2.17</ecNumber>
    </recommendedName>
    <alternativeName>
        <fullName evidence="18">Folylpoly-gamma-glutamate synthetase-dihydrofolate synthetase</fullName>
    </alternativeName>
    <alternativeName>
        <fullName evidence="16">Folylpolyglutamate synthetase</fullName>
    </alternativeName>
    <alternativeName>
        <fullName evidence="17">Tetrahydrofolylpolyglutamate synthase</fullName>
    </alternativeName>
</protein>
<evidence type="ECO:0000256" key="11">
    <source>
        <dbReference type="ARBA" id="ARBA00022723"/>
    </source>
</evidence>
<gene>
    <name evidence="26" type="ORF">BI364_05445</name>
</gene>
<dbReference type="PIRSF" id="PIRSF001563">
    <property type="entry name" value="Folylpolyglu_synth"/>
    <property type="match status" value="1"/>
</dbReference>
<evidence type="ECO:0000256" key="17">
    <source>
        <dbReference type="ARBA" id="ARBA00030592"/>
    </source>
</evidence>
<dbReference type="InterPro" id="IPR036565">
    <property type="entry name" value="Mur-like_cat_sf"/>
</dbReference>
<sequence length="418" mass="44954">MRFTTLSAWLNWQETLAPKAIDLGLERVRAVAERLGLTHPNCPVITVAGTNGKGSVVAMLSSMLCVAGYRVGAYTSPHLQRYNERVCVDEAPVDDTRLCAAFAAIDAARGDLRLTYFEFGTLAALWCFAQSNVDVMVLEVGLGGRLDAVNILDADVAVVTTIDLDHADWLGDTREQVAREKVGIQRVGRPLVCGDRNPPDTLLRAAAEVGSHLLRIGLDFDVEWHDGRLLWRHDGCEESLPAPGLRGVFQADNAACACMALACLEARLPMDARARSDGLARTRLAARFESLPNAACPVVCDVAHNPQAARALADQLSATPVNGRNLAVFSALSDKDVRGIVAAMDAQIDHWFVGGLEAPRGLATNDLIGRMGQLRGRIDGCEKIADAYAMASCAAEPDDRIVIFGSFLTVAVVRQGRV</sequence>
<evidence type="ECO:0000256" key="14">
    <source>
        <dbReference type="ARBA" id="ARBA00022842"/>
    </source>
</evidence>
<comment type="similarity">
    <text evidence="5 23">Belongs to the folylpolyglutamate synthase family.</text>
</comment>
<evidence type="ECO:0000256" key="19">
    <source>
        <dbReference type="ARBA" id="ARBA00047493"/>
    </source>
</evidence>
<dbReference type="GO" id="GO:0046872">
    <property type="term" value="F:metal ion binding"/>
    <property type="evidence" value="ECO:0007669"/>
    <property type="project" value="UniProtKB-KW"/>
</dbReference>
<keyword evidence="27" id="KW-1185">Reference proteome</keyword>
<dbReference type="PANTHER" id="PTHR11136">
    <property type="entry name" value="FOLYLPOLYGLUTAMATE SYNTHASE-RELATED"/>
    <property type="match status" value="1"/>
</dbReference>
<dbReference type="Pfam" id="PF02875">
    <property type="entry name" value="Mur_ligase_C"/>
    <property type="match status" value="1"/>
</dbReference>
<evidence type="ECO:0000256" key="20">
    <source>
        <dbReference type="ARBA" id="ARBA00047808"/>
    </source>
</evidence>
<evidence type="ECO:0000256" key="13">
    <source>
        <dbReference type="ARBA" id="ARBA00022840"/>
    </source>
</evidence>
<evidence type="ECO:0000256" key="1">
    <source>
        <dbReference type="ARBA" id="ARBA00001946"/>
    </source>
</evidence>
<keyword evidence="10 23" id="KW-0436">Ligase</keyword>
<evidence type="ECO:0000313" key="27">
    <source>
        <dbReference type="Proteomes" id="UP000095401"/>
    </source>
</evidence>
<dbReference type="PROSITE" id="PS01011">
    <property type="entry name" value="FOLYLPOLYGLU_SYNT_1"/>
    <property type="match status" value="1"/>
</dbReference>
<evidence type="ECO:0000256" key="23">
    <source>
        <dbReference type="PIRNR" id="PIRNR001563"/>
    </source>
</evidence>
<proteinExistence type="inferred from homology"/>
<keyword evidence="14" id="KW-0460">Magnesium</keyword>
<dbReference type="InterPro" id="IPR018109">
    <property type="entry name" value="Folylpolyglutamate_synth_CS"/>
</dbReference>
<dbReference type="PANTHER" id="PTHR11136:SF0">
    <property type="entry name" value="DIHYDROFOLATE SYNTHETASE-RELATED"/>
    <property type="match status" value="1"/>
</dbReference>
<name>A0A1D8IM15_9GAMM</name>
<comment type="catalytic activity">
    <reaction evidence="21">
        <text>(6R)-5,10-methylenetetrahydrofolyl-(gamma-L-Glu)(n) + L-glutamate + ATP = (6R)-5,10-methylenetetrahydrofolyl-(gamma-L-Glu)(n+1) + ADP + phosphate + H(+)</text>
        <dbReference type="Rhea" id="RHEA:51912"/>
        <dbReference type="Rhea" id="RHEA-COMP:13257"/>
        <dbReference type="Rhea" id="RHEA-COMP:13258"/>
        <dbReference type="ChEBI" id="CHEBI:15378"/>
        <dbReference type="ChEBI" id="CHEBI:29985"/>
        <dbReference type="ChEBI" id="CHEBI:30616"/>
        <dbReference type="ChEBI" id="CHEBI:43474"/>
        <dbReference type="ChEBI" id="CHEBI:136572"/>
        <dbReference type="ChEBI" id="CHEBI:456216"/>
        <dbReference type="EC" id="6.3.2.17"/>
    </reaction>
</comment>
<organism evidence="26 27">
    <name type="scientific">Acidihalobacter yilgarnensis</name>
    <dbReference type="NCBI Taxonomy" id="2819280"/>
    <lineage>
        <taxon>Bacteria</taxon>
        <taxon>Pseudomonadati</taxon>
        <taxon>Pseudomonadota</taxon>
        <taxon>Gammaproteobacteria</taxon>
        <taxon>Chromatiales</taxon>
        <taxon>Ectothiorhodospiraceae</taxon>
        <taxon>Acidihalobacter</taxon>
    </lineage>
</organism>
<evidence type="ECO:0000256" key="2">
    <source>
        <dbReference type="ARBA" id="ARBA00002714"/>
    </source>
</evidence>
<comment type="cofactor">
    <cofactor evidence="1">
        <name>Mg(2+)</name>
        <dbReference type="ChEBI" id="CHEBI:18420"/>
    </cofactor>
</comment>
<evidence type="ECO:0000256" key="4">
    <source>
        <dbReference type="ARBA" id="ARBA00005150"/>
    </source>
</evidence>
<comment type="catalytic activity">
    <reaction evidence="19">
        <text>(6S)-5,6,7,8-tetrahydrofolyl-(gamma-L-Glu)(n) + L-glutamate + ATP = (6S)-5,6,7,8-tetrahydrofolyl-(gamma-L-Glu)(n+1) + ADP + phosphate + H(+)</text>
        <dbReference type="Rhea" id="RHEA:10580"/>
        <dbReference type="Rhea" id="RHEA-COMP:14738"/>
        <dbReference type="Rhea" id="RHEA-COMP:14740"/>
        <dbReference type="ChEBI" id="CHEBI:15378"/>
        <dbReference type="ChEBI" id="CHEBI:29985"/>
        <dbReference type="ChEBI" id="CHEBI:30616"/>
        <dbReference type="ChEBI" id="CHEBI:43474"/>
        <dbReference type="ChEBI" id="CHEBI:141005"/>
        <dbReference type="ChEBI" id="CHEBI:456216"/>
        <dbReference type="EC" id="6.3.2.17"/>
    </reaction>
</comment>
<keyword evidence="11" id="KW-0479">Metal-binding</keyword>
<evidence type="ECO:0000313" key="26">
    <source>
        <dbReference type="EMBL" id="AOU97491.1"/>
    </source>
</evidence>
<evidence type="ECO:0000256" key="6">
    <source>
        <dbReference type="ARBA" id="ARBA00011245"/>
    </source>
</evidence>
<evidence type="ECO:0000256" key="5">
    <source>
        <dbReference type="ARBA" id="ARBA00008276"/>
    </source>
</evidence>
<evidence type="ECO:0000256" key="7">
    <source>
        <dbReference type="ARBA" id="ARBA00013023"/>
    </source>
</evidence>
<dbReference type="Gene3D" id="3.90.190.20">
    <property type="entry name" value="Mur ligase, C-terminal domain"/>
    <property type="match status" value="1"/>
</dbReference>
<comment type="function">
    <text evidence="2">Functions in two distinct reactions of the de novo folate biosynthetic pathway. Catalyzes the addition of a glutamate residue to dihydropteroate (7,8-dihydropteroate or H2Pte) to form dihydrofolate (7,8-dihydrofolate monoglutamate or H2Pte-Glu). Also catalyzes successive additions of L-glutamate to tetrahydrofolate or 10-formyltetrahydrofolate or 5,10-methylenetetrahydrofolate, leading to folylpolyglutamate derivatives.</text>
</comment>
<evidence type="ECO:0000256" key="22">
    <source>
        <dbReference type="ARBA" id="ARBA00049161"/>
    </source>
</evidence>
<dbReference type="UniPathway" id="UPA00077">
    <property type="reaction ID" value="UER00157"/>
</dbReference>
<dbReference type="GO" id="GO:0004326">
    <property type="term" value="F:tetrahydrofolylpolyglutamate synthase activity"/>
    <property type="evidence" value="ECO:0007669"/>
    <property type="project" value="UniProtKB-EC"/>
</dbReference>
<comment type="catalytic activity">
    <reaction evidence="22">
        <text>7,8-dihydropteroate + L-glutamate + ATP = 7,8-dihydrofolate + ADP + phosphate + H(+)</text>
        <dbReference type="Rhea" id="RHEA:23584"/>
        <dbReference type="ChEBI" id="CHEBI:15378"/>
        <dbReference type="ChEBI" id="CHEBI:17839"/>
        <dbReference type="ChEBI" id="CHEBI:29985"/>
        <dbReference type="ChEBI" id="CHEBI:30616"/>
        <dbReference type="ChEBI" id="CHEBI:43474"/>
        <dbReference type="ChEBI" id="CHEBI:57451"/>
        <dbReference type="ChEBI" id="CHEBI:456216"/>
        <dbReference type="EC" id="6.3.2.12"/>
    </reaction>
</comment>
<dbReference type="GO" id="GO:0005737">
    <property type="term" value="C:cytoplasm"/>
    <property type="evidence" value="ECO:0007669"/>
    <property type="project" value="TreeGrafter"/>
</dbReference>
<evidence type="ECO:0000256" key="12">
    <source>
        <dbReference type="ARBA" id="ARBA00022741"/>
    </source>
</evidence>
<evidence type="ECO:0000256" key="9">
    <source>
        <dbReference type="ARBA" id="ARBA00019357"/>
    </source>
</evidence>
<dbReference type="InterPro" id="IPR004101">
    <property type="entry name" value="Mur_ligase_C"/>
</dbReference>
<accession>A0A1D8IM15</accession>
<keyword evidence="13 23" id="KW-0067">ATP-binding</keyword>
<dbReference type="GO" id="GO:0046656">
    <property type="term" value="P:folic acid biosynthetic process"/>
    <property type="evidence" value="ECO:0007669"/>
    <property type="project" value="UniProtKB-KW"/>
</dbReference>
<dbReference type="EC" id="6.3.2.12" evidence="7"/>
<dbReference type="SUPFAM" id="SSF53623">
    <property type="entry name" value="MurD-like peptide ligases, catalytic domain"/>
    <property type="match status" value="1"/>
</dbReference>
<dbReference type="Proteomes" id="UP000095401">
    <property type="component" value="Chromosome"/>
</dbReference>
<reference evidence="27" key="1">
    <citation type="submission" date="2016-09" db="EMBL/GenBank/DDBJ databases">
        <title>Acidihalobacter prosperus F5.</title>
        <authorList>
            <person name="Khaleque H.N."/>
            <person name="Ramsay J.P."/>
            <person name="Kaksonen A.H."/>
            <person name="Boxall N.J."/>
            <person name="Watkin E.L.J."/>
        </authorList>
    </citation>
    <scope>NUCLEOTIDE SEQUENCE [LARGE SCALE GENOMIC DNA]</scope>
    <source>
        <strain evidence="27">F5</strain>
    </source>
</reference>
<dbReference type="InterPro" id="IPR036615">
    <property type="entry name" value="Mur_ligase_C_dom_sf"/>
</dbReference>
<dbReference type="KEGG" id="aprs:BI364_05445"/>
<dbReference type="NCBIfam" id="TIGR01499">
    <property type="entry name" value="folC"/>
    <property type="match status" value="1"/>
</dbReference>
<keyword evidence="12 23" id="KW-0547">Nucleotide-binding</keyword>
<dbReference type="InterPro" id="IPR013221">
    <property type="entry name" value="Mur_ligase_cen"/>
</dbReference>
<dbReference type="Pfam" id="PF08245">
    <property type="entry name" value="Mur_ligase_M"/>
    <property type="match status" value="1"/>
</dbReference>
<keyword evidence="15" id="KW-0289">Folate biosynthesis</keyword>
<dbReference type="SUPFAM" id="SSF53244">
    <property type="entry name" value="MurD-like peptide ligases, peptide-binding domain"/>
    <property type="match status" value="1"/>
</dbReference>